<evidence type="ECO:0000313" key="2">
    <source>
        <dbReference type="Proteomes" id="UP000220034"/>
    </source>
</evidence>
<reference evidence="2" key="1">
    <citation type="submission" date="2017-09" db="EMBL/GenBank/DDBJ databases">
        <authorList>
            <person name="Varghese N."/>
            <person name="Submissions S."/>
        </authorList>
    </citation>
    <scope>NUCLEOTIDE SEQUENCE [LARGE SCALE GENOMIC DNA]</scope>
    <source>
        <strain evidence="2">C7</strain>
    </source>
</reference>
<dbReference type="EMBL" id="OCTN01000002">
    <property type="protein sequence ID" value="SOH93830.1"/>
    <property type="molecule type" value="Genomic_DNA"/>
</dbReference>
<name>A0A2C9CRJ7_9RHOB</name>
<dbReference type="RefSeq" id="WP_097929380.1">
    <property type="nucleotide sequence ID" value="NZ_OCTN01000002.1"/>
</dbReference>
<evidence type="ECO:0000313" key="1">
    <source>
        <dbReference type="EMBL" id="SOH93830.1"/>
    </source>
</evidence>
<organism evidence="1 2">
    <name type="scientific">Pontivivens marinum</name>
    <dbReference type="NCBI Taxonomy" id="1690039"/>
    <lineage>
        <taxon>Bacteria</taxon>
        <taxon>Pseudomonadati</taxon>
        <taxon>Pseudomonadota</taxon>
        <taxon>Alphaproteobacteria</taxon>
        <taxon>Rhodobacterales</taxon>
        <taxon>Paracoccaceae</taxon>
        <taxon>Pontivivens</taxon>
    </lineage>
</organism>
<protein>
    <submittedName>
        <fullName evidence="1">Nitrogen fixation protein FixH</fullName>
    </submittedName>
</protein>
<gene>
    <name evidence="1" type="ORF">SAMN06273572_102508</name>
</gene>
<dbReference type="Pfam" id="PF05751">
    <property type="entry name" value="FixH"/>
    <property type="match status" value="1"/>
</dbReference>
<accession>A0A2C9CRJ7</accession>
<dbReference type="AlphaFoldDB" id="A0A2C9CRJ7"/>
<dbReference type="OrthoDB" id="1495896at2"/>
<dbReference type="InterPro" id="IPR008620">
    <property type="entry name" value="FixH"/>
</dbReference>
<sequence>MELTGTKVFGIFAGCFAIIIGVNITLAYQAVATFPGLETRNSYVASQSFDADRAAQTALGWEVSARLQGDELILRILDQAGAPVQPRMIEATLGRATNVSQDEVPDFSFDGQQFHATVAGGAGRWDLRLVALAQDGTQFRQRIILHDRSGT</sequence>
<proteinExistence type="predicted"/>
<keyword evidence="2" id="KW-1185">Reference proteome</keyword>
<dbReference type="Proteomes" id="UP000220034">
    <property type="component" value="Unassembled WGS sequence"/>
</dbReference>